<accession>A0ABP0HF81</accession>
<feature type="chain" id="PRO_5046184515" evidence="2">
    <location>
        <begin position="18"/>
        <end position="509"/>
    </location>
</feature>
<evidence type="ECO:0000313" key="4">
    <source>
        <dbReference type="Proteomes" id="UP001642484"/>
    </source>
</evidence>
<feature type="signal peptide" evidence="2">
    <location>
        <begin position="1"/>
        <end position="17"/>
    </location>
</feature>
<feature type="coiled-coil region" evidence="1">
    <location>
        <begin position="185"/>
        <end position="223"/>
    </location>
</feature>
<keyword evidence="4" id="KW-1185">Reference proteome</keyword>
<proteinExistence type="predicted"/>
<keyword evidence="2" id="KW-0732">Signal</keyword>
<evidence type="ECO:0000256" key="2">
    <source>
        <dbReference type="SAM" id="SignalP"/>
    </source>
</evidence>
<sequence length="509" mass="56264">MARVLLVLLVLAHGRRHERLPGSGGLDSWDDLPRDLTPKSWQKAIKNFPGMKGMDQGKVNYTSAAEGLVSLADNVTKITGKIHGTRKQERIIQGVGRCVQGATGLLMQISPALGPASPFVYGISLAFNVAAGVMMSITASPGNSSASQSVSQASGFQYDLSGLETKIKQNFQQMGWEFQLTLLSLKKVEDEMEDMVRHLTHQLQEISVELESLHKQLVSMQVEPSLSTMNIVMTMHQDYLRALTGEEDMVAVLEPYIPQLIEHELTLRASLVSTLERLVDCGACGGAAAGSLWFARFLQARYQVWTMLWHYRQVTNNLDQVQVMIDHLRKDQELLWPQLLQRLGLAAWMRLSGSQLAKYFISSASYMQVEQIIDDLGSTSWPQRLSAAQHLAERIEASGSGGSGAAAAVPALRGLLAPPESAWKSQNHARNDFFGVNEQQSACRQAAEVLEQLGYPAAWAATVDLERLKHRTWSKTRSDASTLTLLSPCAKASRKTLQTLKQQEQQTRL</sequence>
<evidence type="ECO:0000313" key="3">
    <source>
        <dbReference type="EMBL" id="CAK8988146.1"/>
    </source>
</evidence>
<comment type="caution">
    <text evidence="3">The sequence shown here is derived from an EMBL/GenBank/DDBJ whole genome shotgun (WGS) entry which is preliminary data.</text>
</comment>
<name>A0ABP0HF81_9DINO</name>
<reference evidence="3 4" key="1">
    <citation type="submission" date="2024-02" db="EMBL/GenBank/DDBJ databases">
        <authorList>
            <person name="Chen Y."/>
            <person name="Shah S."/>
            <person name="Dougan E. K."/>
            <person name="Thang M."/>
            <person name="Chan C."/>
        </authorList>
    </citation>
    <scope>NUCLEOTIDE SEQUENCE [LARGE SCALE GENOMIC DNA]</scope>
</reference>
<evidence type="ECO:0000256" key="1">
    <source>
        <dbReference type="SAM" id="Coils"/>
    </source>
</evidence>
<keyword evidence="1" id="KW-0175">Coiled coil</keyword>
<organism evidence="3 4">
    <name type="scientific">Durusdinium trenchii</name>
    <dbReference type="NCBI Taxonomy" id="1381693"/>
    <lineage>
        <taxon>Eukaryota</taxon>
        <taxon>Sar</taxon>
        <taxon>Alveolata</taxon>
        <taxon>Dinophyceae</taxon>
        <taxon>Suessiales</taxon>
        <taxon>Symbiodiniaceae</taxon>
        <taxon>Durusdinium</taxon>
    </lineage>
</organism>
<dbReference type="Proteomes" id="UP001642484">
    <property type="component" value="Unassembled WGS sequence"/>
</dbReference>
<gene>
    <name evidence="3" type="ORF">CCMP2556_LOCUS1151</name>
</gene>
<dbReference type="EMBL" id="CAXAMN010000370">
    <property type="protein sequence ID" value="CAK8988146.1"/>
    <property type="molecule type" value="Genomic_DNA"/>
</dbReference>
<protein>
    <submittedName>
        <fullName evidence="3">Uncharacterized protein</fullName>
    </submittedName>
</protein>